<dbReference type="Proteomes" id="UP000594263">
    <property type="component" value="Unplaced"/>
</dbReference>
<evidence type="ECO:0000313" key="4">
    <source>
        <dbReference type="EnsemblPlants" id="Kaladp0011s0141.1.v1.1.CDS.1"/>
    </source>
</evidence>
<name>A0A7N0RG62_KALFE</name>
<organism evidence="4 5">
    <name type="scientific">Kalanchoe fedtschenkoi</name>
    <name type="common">Lavender scallops</name>
    <name type="synonym">South American air plant</name>
    <dbReference type="NCBI Taxonomy" id="63787"/>
    <lineage>
        <taxon>Eukaryota</taxon>
        <taxon>Viridiplantae</taxon>
        <taxon>Streptophyta</taxon>
        <taxon>Embryophyta</taxon>
        <taxon>Tracheophyta</taxon>
        <taxon>Spermatophyta</taxon>
        <taxon>Magnoliopsida</taxon>
        <taxon>eudicotyledons</taxon>
        <taxon>Gunneridae</taxon>
        <taxon>Pentapetalae</taxon>
        <taxon>Saxifragales</taxon>
        <taxon>Crassulaceae</taxon>
        <taxon>Kalanchoe</taxon>
    </lineage>
</organism>
<keyword evidence="1 2" id="KW-0732">Signal</keyword>
<dbReference type="AlphaFoldDB" id="A0A7N0RG62"/>
<dbReference type="EnsemblPlants" id="Kaladp0011s0141.1.v1.1">
    <property type="protein sequence ID" value="Kaladp0011s0141.1.v1.1.CDS.1"/>
    <property type="gene ID" value="Kaladp0011s0141.v1.1"/>
</dbReference>
<protein>
    <recommendedName>
        <fullName evidence="3">Prolamin-like domain-containing protein</fullName>
    </recommendedName>
</protein>
<dbReference type="Gramene" id="Kaladp0011s0141.1.v1.1">
    <property type="protein sequence ID" value="Kaladp0011s0141.1.v1.1.CDS.1"/>
    <property type="gene ID" value="Kaladp0011s0141.v1.1"/>
</dbReference>
<evidence type="ECO:0000256" key="1">
    <source>
        <dbReference type="ARBA" id="ARBA00022729"/>
    </source>
</evidence>
<dbReference type="Pfam" id="PF05617">
    <property type="entry name" value="Prolamin_like"/>
    <property type="match status" value="1"/>
</dbReference>
<reference evidence="4" key="1">
    <citation type="submission" date="2021-01" db="UniProtKB">
        <authorList>
            <consortium name="EnsemblPlants"/>
        </authorList>
    </citation>
    <scope>IDENTIFICATION</scope>
</reference>
<sequence>MAPGVTTSQKALSTILIVTLCMAAFSVETSEAAPKWWKKGKEWWKGWFGDAAKCISAFSSVPGCYAEMAKSAVTGDLSHVGKDCCKLAVSVTDDCLSWVNKNFYSRAVLLGTDCDAIVKS</sequence>
<evidence type="ECO:0000313" key="5">
    <source>
        <dbReference type="Proteomes" id="UP000594263"/>
    </source>
</evidence>
<keyword evidence="5" id="KW-1185">Reference proteome</keyword>
<feature type="chain" id="PRO_5029528516" description="Prolamin-like domain-containing protein" evidence="2">
    <location>
        <begin position="33"/>
        <end position="120"/>
    </location>
</feature>
<dbReference type="InterPro" id="IPR008502">
    <property type="entry name" value="Prolamin-like"/>
</dbReference>
<evidence type="ECO:0000256" key="2">
    <source>
        <dbReference type="SAM" id="SignalP"/>
    </source>
</evidence>
<feature type="domain" description="Prolamin-like" evidence="3">
    <location>
        <begin position="53"/>
        <end position="102"/>
    </location>
</feature>
<feature type="signal peptide" evidence="2">
    <location>
        <begin position="1"/>
        <end position="32"/>
    </location>
</feature>
<accession>A0A7N0RG62</accession>
<evidence type="ECO:0000259" key="3">
    <source>
        <dbReference type="Pfam" id="PF05617"/>
    </source>
</evidence>
<proteinExistence type="predicted"/>